<evidence type="ECO:0000313" key="20">
    <source>
        <dbReference type="EMBL" id="CUN55732.1"/>
    </source>
</evidence>
<evidence type="ECO:0000256" key="15">
    <source>
        <dbReference type="ARBA" id="ARBA00034617"/>
    </source>
</evidence>
<evidence type="ECO:0000256" key="1">
    <source>
        <dbReference type="ARBA" id="ARBA00001946"/>
    </source>
</evidence>
<feature type="domain" description="Helicase C-terminal" evidence="19">
    <location>
        <begin position="251"/>
        <end position="420"/>
    </location>
</feature>
<dbReference type="GO" id="GO:0043138">
    <property type="term" value="F:3'-5' DNA helicase activity"/>
    <property type="evidence" value="ECO:0007669"/>
    <property type="project" value="UniProtKB-EC"/>
</dbReference>
<comment type="catalytic activity">
    <reaction evidence="15">
        <text>Couples ATP hydrolysis with the unwinding of duplex DNA by translocating in the 3'-5' direction.</text>
        <dbReference type="EC" id="5.6.2.4"/>
    </reaction>
</comment>
<keyword evidence="4" id="KW-0479">Metal-binding</keyword>
<dbReference type="InterPro" id="IPR002121">
    <property type="entry name" value="HRDC_dom"/>
</dbReference>
<evidence type="ECO:0000313" key="21">
    <source>
        <dbReference type="Proteomes" id="UP000095647"/>
    </source>
</evidence>
<dbReference type="FunFam" id="1.10.150.80:FF:000002">
    <property type="entry name" value="ATP-dependent DNA helicase RecQ"/>
    <property type="match status" value="1"/>
</dbReference>
<dbReference type="PANTHER" id="PTHR13710">
    <property type="entry name" value="DNA HELICASE RECQ FAMILY MEMBER"/>
    <property type="match status" value="1"/>
</dbReference>
<dbReference type="InterPro" id="IPR027417">
    <property type="entry name" value="P-loop_NTPase"/>
</dbReference>
<dbReference type="GO" id="GO:0005524">
    <property type="term" value="F:ATP binding"/>
    <property type="evidence" value="ECO:0007669"/>
    <property type="project" value="UniProtKB-KW"/>
</dbReference>
<evidence type="ECO:0000256" key="2">
    <source>
        <dbReference type="ARBA" id="ARBA00001947"/>
    </source>
</evidence>
<dbReference type="GO" id="GO:0003677">
    <property type="term" value="F:DNA binding"/>
    <property type="evidence" value="ECO:0007669"/>
    <property type="project" value="UniProtKB-KW"/>
</dbReference>
<dbReference type="Proteomes" id="UP000095647">
    <property type="component" value="Unassembled WGS sequence"/>
</dbReference>
<dbReference type="GO" id="GO:0006260">
    <property type="term" value="P:DNA replication"/>
    <property type="evidence" value="ECO:0007669"/>
    <property type="project" value="InterPro"/>
</dbReference>
<dbReference type="Pfam" id="PF00270">
    <property type="entry name" value="DEAD"/>
    <property type="match status" value="1"/>
</dbReference>
<evidence type="ECO:0000256" key="4">
    <source>
        <dbReference type="ARBA" id="ARBA00022723"/>
    </source>
</evidence>
<keyword evidence="13" id="KW-0234">DNA repair</keyword>
<keyword evidence="9" id="KW-0862">Zinc</keyword>
<keyword evidence="12" id="KW-0233">DNA recombination</keyword>
<evidence type="ECO:0000256" key="11">
    <source>
        <dbReference type="ARBA" id="ARBA00023125"/>
    </source>
</evidence>
<accession>A0A173XUQ5</accession>
<dbReference type="PANTHER" id="PTHR13710:SF105">
    <property type="entry name" value="ATP-DEPENDENT DNA HELICASE Q1"/>
    <property type="match status" value="1"/>
</dbReference>
<dbReference type="CDD" id="cd18794">
    <property type="entry name" value="SF2_C_RecQ"/>
    <property type="match status" value="1"/>
</dbReference>
<dbReference type="GO" id="GO:0046872">
    <property type="term" value="F:metal ion binding"/>
    <property type="evidence" value="ECO:0007669"/>
    <property type="project" value="UniProtKB-KW"/>
</dbReference>
<dbReference type="GO" id="GO:0006310">
    <property type="term" value="P:DNA recombination"/>
    <property type="evidence" value="ECO:0007669"/>
    <property type="project" value="UniProtKB-UniRule"/>
</dbReference>
<dbReference type="Gene3D" id="3.40.50.300">
    <property type="entry name" value="P-loop containing nucleotide triphosphate hydrolases"/>
    <property type="match status" value="2"/>
</dbReference>
<organism evidence="20 21">
    <name type="scientific">Bifidobacterium adolescentis</name>
    <dbReference type="NCBI Taxonomy" id="1680"/>
    <lineage>
        <taxon>Bacteria</taxon>
        <taxon>Bacillati</taxon>
        <taxon>Actinomycetota</taxon>
        <taxon>Actinomycetes</taxon>
        <taxon>Bifidobacteriales</taxon>
        <taxon>Bifidobacteriaceae</taxon>
        <taxon>Bifidobacterium</taxon>
    </lineage>
</organism>
<dbReference type="Pfam" id="PF16124">
    <property type="entry name" value="RecQ_Zn_bind"/>
    <property type="match status" value="1"/>
</dbReference>
<dbReference type="FunFam" id="3.40.50.300:FF:001389">
    <property type="entry name" value="ATP-dependent DNA helicase RecQ"/>
    <property type="match status" value="1"/>
</dbReference>
<dbReference type="Gene3D" id="1.10.150.80">
    <property type="entry name" value="HRDC domain"/>
    <property type="match status" value="1"/>
</dbReference>
<dbReference type="EMBL" id="CYYI01000002">
    <property type="protein sequence ID" value="CUN55732.1"/>
    <property type="molecule type" value="Genomic_DNA"/>
</dbReference>
<dbReference type="InterPro" id="IPR011545">
    <property type="entry name" value="DEAD/DEAH_box_helicase_dom"/>
</dbReference>
<evidence type="ECO:0000256" key="9">
    <source>
        <dbReference type="ARBA" id="ARBA00022833"/>
    </source>
</evidence>
<dbReference type="SUPFAM" id="SSF52540">
    <property type="entry name" value="P-loop containing nucleoside triphosphate hydrolases"/>
    <property type="match status" value="1"/>
</dbReference>
<evidence type="ECO:0000256" key="5">
    <source>
        <dbReference type="ARBA" id="ARBA00022741"/>
    </source>
</evidence>
<evidence type="ECO:0000256" key="12">
    <source>
        <dbReference type="ARBA" id="ARBA00023172"/>
    </source>
</evidence>
<dbReference type="SMART" id="SM00490">
    <property type="entry name" value="HELICc"/>
    <property type="match status" value="1"/>
</dbReference>
<dbReference type="InterPro" id="IPR036390">
    <property type="entry name" value="WH_DNA-bd_sf"/>
</dbReference>
<evidence type="ECO:0000256" key="13">
    <source>
        <dbReference type="ARBA" id="ARBA00023204"/>
    </source>
</evidence>
<evidence type="ECO:0000259" key="18">
    <source>
        <dbReference type="PROSITE" id="PS51192"/>
    </source>
</evidence>
<feature type="domain" description="Helicase ATP-binding" evidence="18">
    <location>
        <begin position="59"/>
        <end position="228"/>
    </location>
</feature>
<keyword evidence="10" id="KW-0067">ATP-binding</keyword>
<keyword evidence="8 20" id="KW-0347">Helicase</keyword>
<dbReference type="Pfam" id="PF09382">
    <property type="entry name" value="RQC"/>
    <property type="match status" value="1"/>
</dbReference>
<evidence type="ECO:0000256" key="16">
    <source>
        <dbReference type="NCBIfam" id="TIGR01389"/>
    </source>
</evidence>
<dbReference type="InterPro" id="IPR014001">
    <property type="entry name" value="Helicase_ATP-bd"/>
</dbReference>
<evidence type="ECO:0000256" key="3">
    <source>
        <dbReference type="ARBA" id="ARBA00005446"/>
    </source>
</evidence>
<dbReference type="PROSITE" id="PS51194">
    <property type="entry name" value="HELICASE_CTER"/>
    <property type="match status" value="1"/>
</dbReference>
<evidence type="ECO:0000256" key="7">
    <source>
        <dbReference type="ARBA" id="ARBA00022801"/>
    </source>
</evidence>
<comment type="similarity">
    <text evidence="3">Belongs to the helicase family. RecQ subfamily.</text>
</comment>
<dbReference type="NCBIfam" id="TIGR00614">
    <property type="entry name" value="recQ_fam"/>
    <property type="match status" value="1"/>
</dbReference>
<dbReference type="PROSITE" id="PS51192">
    <property type="entry name" value="HELICASE_ATP_BIND_1"/>
    <property type="match status" value="1"/>
</dbReference>
<evidence type="ECO:0000256" key="8">
    <source>
        <dbReference type="ARBA" id="ARBA00022806"/>
    </source>
</evidence>
<protein>
    <recommendedName>
        <fullName evidence="16">DNA helicase RecQ</fullName>
        <ecNumber evidence="16">5.6.2.4</ecNumber>
    </recommendedName>
</protein>
<dbReference type="SUPFAM" id="SSF47819">
    <property type="entry name" value="HRDC-like"/>
    <property type="match status" value="1"/>
</dbReference>
<evidence type="ECO:0000256" key="10">
    <source>
        <dbReference type="ARBA" id="ARBA00022840"/>
    </source>
</evidence>
<dbReference type="CDD" id="cd17920">
    <property type="entry name" value="DEXHc_RecQ"/>
    <property type="match status" value="1"/>
</dbReference>
<gene>
    <name evidence="20" type="primary">recQ</name>
    <name evidence="20" type="ORF">ERS852382_00764</name>
</gene>
<dbReference type="InterPro" id="IPR018982">
    <property type="entry name" value="RQC_domain"/>
</dbReference>
<comment type="cofactor">
    <cofactor evidence="2">
        <name>Zn(2+)</name>
        <dbReference type="ChEBI" id="CHEBI:29105"/>
    </cofactor>
</comment>
<evidence type="ECO:0000259" key="19">
    <source>
        <dbReference type="PROSITE" id="PS51194"/>
    </source>
</evidence>
<dbReference type="EC" id="5.6.2.4" evidence="16"/>
<evidence type="ECO:0000259" key="17">
    <source>
        <dbReference type="PROSITE" id="PS50967"/>
    </source>
</evidence>
<keyword evidence="5" id="KW-0547">Nucleotide-binding</keyword>
<dbReference type="InterPro" id="IPR004589">
    <property type="entry name" value="DNA_helicase_ATP-dep_RecQ"/>
</dbReference>
<dbReference type="InterPro" id="IPR001650">
    <property type="entry name" value="Helicase_C-like"/>
</dbReference>
<dbReference type="SMART" id="SM00487">
    <property type="entry name" value="DEXDc"/>
    <property type="match status" value="1"/>
</dbReference>
<dbReference type="Pfam" id="PF00570">
    <property type="entry name" value="HRDC"/>
    <property type="match status" value="1"/>
</dbReference>
<reference evidence="20 21" key="1">
    <citation type="submission" date="2015-09" db="EMBL/GenBank/DDBJ databases">
        <authorList>
            <consortium name="Pathogen Informatics"/>
        </authorList>
    </citation>
    <scope>NUCLEOTIDE SEQUENCE [LARGE SCALE GENOMIC DNA]</scope>
    <source>
        <strain evidence="20 21">2789STDY5608824</strain>
    </source>
</reference>
<dbReference type="NCBIfam" id="TIGR01389">
    <property type="entry name" value="recQ"/>
    <property type="match status" value="1"/>
</dbReference>
<dbReference type="InterPro" id="IPR036388">
    <property type="entry name" value="WH-like_DNA-bd_sf"/>
</dbReference>
<comment type="cofactor">
    <cofactor evidence="1">
        <name>Mg(2+)</name>
        <dbReference type="ChEBI" id="CHEBI:18420"/>
    </cofactor>
</comment>
<dbReference type="AlphaFoldDB" id="A0A173XUQ5"/>
<feature type="domain" description="HRDC" evidence="17">
    <location>
        <begin position="596"/>
        <end position="674"/>
    </location>
</feature>
<dbReference type="InterPro" id="IPR032284">
    <property type="entry name" value="RecQ_Zn-bd"/>
</dbReference>
<dbReference type="SMART" id="SM00956">
    <property type="entry name" value="RQC"/>
    <property type="match status" value="1"/>
</dbReference>
<keyword evidence="11" id="KW-0238">DNA-binding</keyword>
<dbReference type="InterPro" id="IPR044876">
    <property type="entry name" value="HRDC_dom_sf"/>
</dbReference>
<name>A0A173XUQ5_BIFAD</name>
<dbReference type="SUPFAM" id="SSF46785">
    <property type="entry name" value="Winged helix' DNA-binding domain"/>
    <property type="match status" value="1"/>
</dbReference>
<evidence type="ECO:0000256" key="6">
    <source>
        <dbReference type="ARBA" id="ARBA00022763"/>
    </source>
</evidence>
<dbReference type="GO" id="GO:0009432">
    <property type="term" value="P:SOS response"/>
    <property type="evidence" value="ECO:0007669"/>
    <property type="project" value="UniProtKB-UniRule"/>
</dbReference>
<evidence type="ECO:0000256" key="14">
    <source>
        <dbReference type="ARBA" id="ARBA00023235"/>
    </source>
</evidence>
<dbReference type="InterPro" id="IPR010997">
    <property type="entry name" value="HRDC-like_sf"/>
</dbReference>
<dbReference type="InterPro" id="IPR006293">
    <property type="entry name" value="DNA_helicase_ATP-dep_RecQ_bac"/>
</dbReference>
<dbReference type="GO" id="GO:0006281">
    <property type="term" value="P:DNA repair"/>
    <property type="evidence" value="ECO:0007669"/>
    <property type="project" value="UniProtKB-KW"/>
</dbReference>
<dbReference type="Gene3D" id="1.10.10.10">
    <property type="entry name" value="Winged helix-like DNA-binding domain superfamily/Winged helix DNA-binding domain"/>
    <property type="match status" value="1"/>
</dbReference>
<dbReference type="GO" id="GO:0016787">
    <property type="term" value="F:hydrolase activity"/>
    <property type="evidence" value="ECO:0007669"/>
    <property type="project" value="UniProtKB-KW"/>
</dbReference>
<sequence>MGKTRAGCFALRGQRMALLHLETMTQAVDSADSVDPRALEALNRYFGYDSFRPGQSGIVSAILTGHDVLGVMPTGAGKSICYQIPAAILPGVAIVISPLISLMRDQVDALNDVGLPAAFINTTQTPDEQDLVFAQALSGQIKLLYVAPERLETERFRNFAVRVPISLVAVDEAHCVSQWGQDFRSSYLGIGEFIAGLPTRPTVAAFTATATERVRRDIVSILGLHTPSITVTGFDRPNLYFDVISMPRKDKASWVASYIASHPDESGIVYCATRKETEALAESLNSAVAELRAAGGADVSDIGTIAVAYHGGMSADTREKAQRDFVTDRVPVVVATNAFGMGIDKSNVRFVIHHNMPESIEAYYQEAGRAGRDGEPSRCTLLWNESDIVTRRRLLDSDYENERLTPEEQEAVRASKRRLLDAMVGYCRTTDCLHAYMTRYFGETAGAAAKTDGKCVGGCANCEHTFETIDVTDIARAISRCVHDVNQHVGSGKIVKVLRGSKAQDLSYLNPESLPSFGMLDEVPEARIRDVLSQMATDGFLTIAEGRLPIVGFGPRAAETVAPEFHYDIKKIKRADARARRTPDVSTPAVGSYVPDDGDEALFQKLRALRLDIARELGKPPYIVFSDKTLRDMVRVKPITDDQFLAVNGVGESKLKQYGERFMAAIREDSGDEA</sequence>
<proteinExistence type="inferred from homology"/>
<dbReference type="GO" id="GO:0009378">
    <property type="term" value="F:four-way junction helicase activity"/>
    <property type="evidence" value="ECO:0007669"/>
    <property type="project" value="TreeGrafter"/>
</dbReference>
<dbReference type="SMART" id="SM00341">
    <property type="entry name" value="HRDC"/>
    <property type="match status" value="1"/>
</dbReference>
<keyword evidence="14" id="KW-0413">Isomerase</keyword>
<dbReference type="Pfam" id="PF00271">
    <property type="entry name" value="Helicase_C"/>
    <property type="match status" value="1"/>
</dbReference>
<keyword evidence="6" id="KW-0227">DNA damage</keyword>
<dbReference type="GO" id="GO:0030894">
    <property type="term" value="C:replisome"/>
    <property type="evidence" value="ECO:0007669"/>
    <property type="project" value="TreeGrafter"/>
</dbReference>
<dbReference type="GO" id="GO:0005737">
    <property type="term" value="C:cytoplasm"/>
    <property type="evidence" value="ECO:0007669"/>
    <property type="project" value="TreeGrafter"/>
</dbReference>
<dbReference type="GO" id="GO:0043590">
    <property type="term" value="C:bacterial nucleoid"/>
    <property type="evidence" value="ECO:0007669"/>
    <property type="project" value="TreeGrafter"/>
</dbReference>
<keyword evidence="7 20" id="KW-0378">Hydrolase</keyword>
<dbReference type="PROSITE" id="PS50967">
    <property type="entry name" value="HRDC"/>
    <property type="match status" value="1"/>
</dbReference>